<evidence type="ECO:0000256" key="2">
    <source>
        <dbReference type="ARBA" id="ARBA00006171"/>
    </source>
</evidence>
<dbReference type="SUPFAM" id="SSF56784">
    <property type="entry name" value="HAD-like"/>
    <property type="match status" value="1"/>
</dbReference>
<dbReference type="InterPro" id="IPR006439">
    <property type="entry name" value="HAD-SF_hydro_IA"/>
</dbReference>
<organism evidence="6 7">
    <name type="scientific">Candidatus Gemmiger avicola</name>
    <dbReference type="NCBI Taxonomy" id="2838605"/>
    <lineage>
        <taxon>Bacteria</taxon>
        <taxon>Bacillati</taxon>
        <taxon>Bacillota</taxon>
        <taxon>Clostridia</taxon>
        <taxon>Eubacteriales</taxon>
        <taxon>Gemmiger</taxon>
    </lineage>
</organism>
<evidence type="ECO:0000256" key="1">
    <source>
        <dbReference type="ARBA" id="ARBA00001946"/>
    </source>
</evidence>
<keyword evidence="4" id="KW-0460">Magnesium</keyword>
<keyword evidence="3" id="KW-0479">Metal-binding</keyword>
<dbReference type="Proteomes" id="UP000886803">
    <property type="component" value="Unassembled WGS sequence"/>
</dbReference>
<gene>
    <name evidence="6" type="ORF">H9945_07775</name>
</gene>
<keyword evidence="5" id="KW-0119">Carbohydrate metabolism</keyword>
<dbReference type="AlphaFoldDB" id="A0A9D2M6Y4"/>
<proteinExistence type="inferred from homology"/>
<evidence type="ECO:0000256" key="4">
    <source>
        <dbReference type="ARBA" id="ARBA00022842"/>
    </source>
</evidence>
<dbReference type="InterPro" id="IPR051600">
    <property type="entry name" value="Beta-PGM-like"/>
</dbReference>
<evidence type="ECO:0000256" key="3">
    <source>
        <dbReference type="ARBA" id="ARBA00022723"/>
    </source>
</evidence>
<dbReference type="NCBIfam" id="TIGR01509">
    <property type="entry name" value="HAD-SF-IA-v3"/>
    <property type="match status" value="1"/>
</dbReference>
<name>A0A9D2M6Y4_9FIRM</name>
<dbReference type="Pfam" id="PF00702">
    <property type="entry name" value="Hydrolase"/>
    <property type="match status" value="1"/>
</dbReference>
<reference evidence="6" key="1">
    <citation type="journal article" date="2021" name="PeerJ">
        <title>Extensive microbial diversity within the chicken gut microbiome revealed by metagenomics and culture.</title>
        <authorList>
            <person name="Gilroy R."/>
            <person name="Ravi A."/>
            <person name="Getino M."/>
            <person name="Pursley I."/>
            <person name="Horton D.L."/>
            <person name="Alikhan N.F."/>
            <person name="Baker D."/>
            <person name="Gharbi K."/>
            <person name="Hall N."/>
            <person name="Watson M."/>
            <person name="Adriaenssens E.M."/>
            <person name="Foster-Nyarko E."/>
            <person name="Jarju S."/>
            <person name="Secka A."/>
            <person name="Antonio M."/>
            <person name="Oren A."/>
            <person name="Chaudhuri R.R."/>
            <person name="La Ragione R."/>
            <person name="Hildebrand F."/>
            <person name="Pallen M.J."/>
        </authorList>
    </citation>
    <scope>NUCLEOTIDE SEQUENCE</scope>
    <source>
        <strain evidence="6">ChiBcec8-13705</strain>
    </source>
</reference>
<evidence type="ECO:0000256" key="5">
    <source>
        <dbReference type="ARBA" id="ARBA00023277"/>
    </source>
</evidence>
<comment type="similarity">
    <text evidence="2">Belongs to the HAD-like hydrolase superfamily. CbbY/CbbZ/Gph/YieH family.</text>
</comment>
<dbReference type="GO" id="GO:0003824">
    <property type="term" value="F:catalytic activity"/>
    <property type="evidence" value="ECO:0007669"/>
    <property type="project" value="UniProtKB-ARBA"/>
</dbReference>
<sequence>MDGVIFDFNGTMFFDDAFQTQSWEQFILQKTGRTITPEEFVDYVHGRNMKETLQYFLGRDVKREEAAQLEEEKEVLYRALCLGSPAFRLADGLPEFLDLLAERNIPCTIATASGWNNVCFFFEHLGLERWFSLGKVAFNDGVVRGKPAPDLYRNAARKLGVPLAGCTVFEDAKAGIEAARRGPARQIIGVTSVQPRETLLAWGATDTIADYRDGAGLLRMLLP</sequence>
<dbReference type="InterPro" id="IPR023214">
    <property type="entry name" value="HAD_sf"/>
</dbReference>
<comment type="caution">
    <text evidence="6">The sequence shown here is derived from an EMBL/GenBank/DDBJ whole genome shotgun (WGS) entry which is preliminary data.</text>
</comment>
<dbReference type="EMBL" id="DWYG01000132">
    <property type="protein sequence ID" value="HJB42382.1"/>
    <property type="molecule type" value="Genomic_DNA"/>
</dbReference>
<protein>
    <submittedName>
        <fullName evidence="6">HAD family phosphatase</fullName>
    </submittedName>
</protein>
<dbReference type="GO" id="GO:0046872">
    <property type="term" value="F:metal ion binding"/>
    <property type="evidence" value="ECO:0007669"/>
    <property type="project" value="UniProtKB-KW"/>
</dbReference>
<dbReference type="InterPro" id="IPR036412">
    <property type="entry name" value="HAD-like_sf"/>
</dbReference>
<evidence type="ECO:0000313" key="7">
    <source>
        <dbReference type="Proteomes" id="UP000886803"/>
    </source>
</evidence>
<accession>A0A9D2M6Y4</accession>
<dbReference type="SFLD" id="SFLDG01129">
    <property type="entry name" value="C1.5:_HAD__Beta-PGM__Phosphata"/>
    <property type="match status" value="1"/>
</dbReference>
<dbReference type="PANTHER" id="PTHR46193:SF18">
    <property type="entry name" value="HEXITOL PHOSPHATASE B"/>
    <property type="match status" value="1"/>
</dbReference>
<dbReference type="InterPro" id="IPR023198">
    <property type="entry name" value="PGP-like_dom2"/>
</dbReference>
<dbReference type="Gene3D" id="1.10.150.240">
    <property type="entry name" value="Putative phosphatase, domain 2"/>
    <property type="match status" value="1"/>
</dbReference>
<dbReference type="Gene3D" id="3.40.50.1000">
    <property type="entry name" value="HAD superfamily/HAD-like"/>
    <property type="match status" value="1"/>
</dbReference>
<dbReference type="CDD" id="cd07505">
    <property type="entry name" value="HAD_BPGM-like"/>
    <property type="match status" value="1"/>
</dbReference>
<comment type="cofactor">
    <cofactor evidence="1">
        <name>Mg(2+)</name>
        <dbReference type="ChEBI" id="CHEBI:18420"/>
    </cofactor>
</comment>
<dbReference type="PANTHER" id="PTHR46193">
    <property type="entry name" value="6-PHOSPHOGLUCONATE PHOSPHATASE"/>
    <property type="match status" value="1"/>
</dbReference>
<dbReference type="SFLD" id="SFLDS00003">
    <property type="entry name" value="Haloacid_Dehalogenase"/>
    <property type="match status" value="1"/>
</dbReference>
<reference evidence="6" key="2">
    <citation type="submission" date="2021-04" db="EMBL/GenBank/DDBJ databases">
        <authorList>
            <person name="Gilroy R."/>
        </authorList>
    </citation>
    <scope>NUCLEOTIDE SEQUENCE</scope>
    <source>
        <strain evidence="6">ChiBcec8-13705</strain>
    </source>
</reference>
<evidence type="ECO:0000313" key="6">
    <source>
        <dbReference type="EMBL" id="HJB42382.1"/>
    </source>
</evidence>